<dbReference type="InterPro" id="IPR029057">
    <property type="entry name" value="PRTase-like"/>
</dbReference>
<accession>A0A371JXU7</accession>
<dbReference type="PANTHER" id="PTHR47505">
    <property type="entry name" value="DNA UTILIZATION PROTEIN YHGH"/>
    <property type="match status" value="1"/>
</dbReference>
<evidence type="ECO:0000259" key="2">
    <source>
        <dbReference type="Pfam" id="PF00156"/>
    </source>
</evidence>
<evidence type="ECO:0000259" key="3">
    <source>
        <dbReference type="Pfam" id="PF18912"/>
    </source>
</evidence>
<name>A0A371JXU7_9GAMM</name>
<dbReference type="InterPro" id="IPR044005">
    <property type="entry name" value="DZR_2"/>
</dbReference>
<dbReference type="OrthoDB" id="9793412at2"/>
<keyword evidence="5" id="KW-1185">Reference proteome</keyword>
<dbReference type="InterPro" id="IPR000836">
    <property type="entry name" value="PRTase_dom"/>
</dbReference>
<gene>
    <name evidence="4" type="ORF">DX914_15945</name>
</gene>
<reference evidence="4 5" key="1">
    <citation type="submission" date="2018-08" db="EMBL/GenBank/DDBJ databases">
        <title>Lysobacter sp. zong2l5, whole genome shotgun sequence.</title>
        <authorList>
            <person name="Zhang X."/>
            <person name="Feng G."/>
            <person name="Zhu H."/>
        </authorList>
    </citation>
    <scope>NUCLEOTIDE SEQUENCE [LARGE SCALE GENOMIC DNA]</scope>
    <source>
        <strain evidence="5">zong2l5</strain>
    </source>
</reference>
<dbReference type="RefSeq" id="WP_115860559.1">
    <property type="nucleotide sequence ID" value="NZ_QTSU01000003.1"/>
</dbReference>
<feature type="domain" description="Double zinc ribbon" evidence="3">
    <location>
        <begin position="24"/>
        <end position="77"/>
    </location>
</feature>
<proteinExistence type="inferred from homology"/>
<organism evidence="4 5">
    <name type="scientific">Lysobacter silvisoli</name>
    <dbReference type="NCBI Taxonomy" id="2293254"/>
    <lineage>
        <taxon>Bacteria</taxon>
        <taxon>Pseudomonadati</taxon>
        <taxon>Pseudomonadota</taxon>
        <taxon>Gammaproteobacteria</taxon>
        <taxon>Lysobacterales</taxon>
        <taxon>Lysobacteraceae</taxon>
        <taxon>Lysobacter</taxon>
    </lineage>
</organism>
<dbReference type="SUPFAM" id="SSF53271">
    <property type="entry name" value="PRTase-like"/>
    <property type="match status" value="1"/>
</dbReference>
<dbReference type="PANTHER" id="PTHR47505:SF1">
    <property type="entry name" value="DNA UTILIZATION PROTEIN YHGH"/>
    <property type="match status" value="1"/>
</dbReference>
<evidence type="ECO:0000256" key="1">
    <source>
        <dbReference type="ARBA" id="ARBA00008007"/>
    </source>
</evidence>
<comment type="similarity">
    <text evidence="1">Belongs to the ComF/GntX family.</text>
</comment>
<dbReference type="InterPro" id="IPR051910">
    <property type="entry name" value="ComF/GntX_DNA_util-trans"/>
</dbReference>
<dbReference type="Gene3D" id="3.40.50.2020">
    <property type="match status" value="1"/>
</dbReference>
<evidence type="ECO:0000313" key="5">
    <source>
        <dbReference type="Proteomes" id="UP000264492"/>
    </source>
</evidence>
<dbReference type="CDD" id="cd06223">
    <property type="entry name" value="PRTases_typeI"/>
    <property type="match status" value="1"/>
</dbReference>
<protein>
    <submittedName>
        <fullName evidence="4">ComF family protein</fullName>
    </submittedName>
</protein>
<dbReference type="Pfam" id="PF18912">
    <property type="entry name" value="DZR_2"/>
    <property type="match status" value="1"/>
</dbReference>
<dbReference type="AlphaFoldDB" id="A0A371JXU7"/>
<comment type="caution">
    <text evidence="4">The sequence shown here is derived from an EMBL/GenBank/DDBJ whole genome shotgun (WGS) entry which is preliminary data.</text>
</comment>
<sequence length="247" mass="26213">MDPPVNQIPTAAVDGPPAGWARLARALWPPRCLACREPGQGALDLCAACARDLPWNRCACSHCALPLPAPGVCGACLRKPPPLDAVRAAFVYAAPLDQWLRRFKFHDDLAAGRLLAALMAADPQRPPALPAATALVAVPLARRRLRARGYDQGRELARPLARALGVPLLGGALRRVRDTAAQSRLDAPARRRNLRGAFLATFDGAPPPRVLLVDDVMTTGATLHAAAAALKRAGVAQVEAWVCARVP</sequence>
<dbReference type="EMBL" id="QTSU01000003">
    <property type="protein sequence ID" value="RDZ26485.1"/>
    <property type="molecule type" value="Genomic_DNA"/>
</dbReference>
<evidence type="ECO:0000313" key="4">
    <source>
        <dbReference type="EMBL" id="RDZ26485.1"/>
    </source>
</evidence>
<feature type="domain" description="Phosphoribosyltransferase" evidence="2">
    <location>
        <begin position="153"/>
        <end position="244"/>
    </location>
</feature>
<dbReference type="Proteomes" id="UP000264492">
    <property type="component" value="Unassembled WGS sequence"/>
</dbReference>
<dbReference type="Pfam" id="PF00156">
    <property type="entry name" value="Pribosyltran"/>
    <property type="match status" value="1"/>
</dbReference>